<dbReference type="InterPro" id="IPR035923">
    <property type="entry name" value="TT1751-like_sf"/>
</dbReference>
<dbReference type="AlphaFoldDB" id="A0A0T5PDQ2"/>
<dbReference type="SUPFAM" id="SSF103247">
    <property type="entry name" value="TT1751-like"/>
    <property type="match status" value="1"/>
</dbReference>
<protein>
    <recommendedName>
        <fullName evidence="2">DUF302 domain-containing protein</fullName>
    </recommendedName>
</protein>
<proteinExistence type="predicted"/>
<gene>
    <name evidence="4" type="ORF">RIdsm_01807</name>
    <name evidence="3" type="ORF">XM52_05085</name>
</gene>
<dbReference type="Pfam" id="PF03625">
    <property type="entry name" value="DUF302"/>
    <property type="match status" value="1"/>
</dbReference>
<dbReference type="EMBL" id="LAXI01000002">
    <property type="protein sequence ID" value="KRS19044.1"/>
    <property type="molecule type" value="Genomic_DNA"/>
</dbReference>
<dbReference type="EMBL" id="CP031598">
    <property type="protein sequence ID" value="QEW26013.1"/>
    <property type="molecule type" value="Genomic_DNA"/>
</dbReference>
<keyword evidence="5" id="KW-1185">Reference proteome</keyword>
<organism evidence="3 5">
    <name type="scientific">Roseovarius indicus</name>
    <dbReference type="NCBI Taxonomy" id="540747"/>
    <lineage>
        <taxon>Bacteria</taxon>
        <taxon>Pseudomonadati</taxon>
        <taxon>Pseudomonadota</taxon>
        <taxon>Alphaproteobacteria</taxon>
        <taxon>Rhodobacterales</taxon>
        <taxon>Roseobacteraceae</taxon>
        <taxon>Roseovarius</taxon>
    </lineage>
</organism>
<evidence type="ECO:0000313" key="4">
    <source>
        <dbReference type="EMBL" id="QEW26013.1"/>
    </source>
</evidence>
<evidence type="ECO:0000313" key="6">
    <source>
        <dbReference type="Proteomes" id="UP000325785"/>
    </source>
</evidence>
<reference evidence="4 6" key="2">
    <citation type="submission" date="2018-08" db="EMBL/GenBank/DDBJ databases">
        <title>Genetic Globetrotter - A new plasmid hitch-hiking vast phylogenetic and geographic distances.</title>
        <authorList>
            <person name="Vollmers J."/>
            <person name="Petersen J."/>
        </authorList>
    </citation>
    <scope>NUCLEOTIDE SEQUENCE [LARGE SCALE GENOMIC DNA]</scope>
    <source>
        <strain evidence="4 6">DSM 26383</strain>
    </source>
</reference>
<dbReference type="Proteomes" id="UP000325785">
    <property type="component" value="Chromosome"/>
</dbReference>
<keyword evidence="1" id="KW-0732">Signal</keyword>
<evidence type="ECO:0000313" key="3">
    <source>
        <dbReference type="EMBL" id="KRS19044.1"/>
    </source>
</evidence>
<dbReference type="KEGG" id="rid:RIdsm_01807"/>
<dbReference type="PATRIC" id="fig|540747.5.peg.2594"/>
<dbReference type="STRING" id="540747.SAMN04488031_103220"/>
<reference evidence="3 5" key="1">
    <citation type="submission" date="2015-04" db="EMBL/GenBank/DDBJ databases">
        <title>The draft genome sequence of Roseovarius indicus B108T.</title>
        <authorList>
            <person name="Li G."/>
            <person name="Lai Q."/>
            <person name="Shao Z."/>
            <person name="Yan P."/>
        </authorList>
    </citation>
    <scope>NUCLEOTIDE SEQUENCE [LARGE SCALE GENOMIC DNA]</scope>
    <source>
        <strain evidence="3 5">B108</strain>
    </source>
</reference>
<feature type="domain" description="DUF302" evidence="2">
    <location>
        <begin position="74"/>
        <end position="120"/>
    </location>
</feature>
<dbReference type="Proteomes" id="UP000051401">
    <property type="component" value="Unassembled WGS sequence"/>
</dbReference>
<name>A0A0T5PDQ2_9RHOB</name>
<accession>A0A0T5PDQ2</accession>
<sequence>MKQLIAAMGLGVLTAGAAMAQDVTAYDYEGSFDDASFALENAIIGQGLVVDHVSHVGEMLARTREDVGSDVKLFEDAVVMQFCSAILSRKMMEADPLNIAHCPYGIFVTERGGKVQIGYRNFPEGEMQEVQSFLDGIVQEALD</sequence>
<evidence type="ECO:0000313" key="5">
    <source>
        <dbReference type="Proteomes" id="UP000051401"/>
    </source>
</evidence>
<feature type="signal peptide" evidence="1">
    <location>
        <begin position="1"/>
        <end position="20"/>
    </location>
</feature>
<dbReference type="InterPro" id="IPR005180">
    <property type="entry name" value="DUF302"/>
</dbReference>
<dbReference type="Gene3D" id="3.30.310.70">
    <property type="entry name" value="TT1751-like domain"/>
    <property type="match status" value="1"/>
</dbReference>
<evidence type="ECO:0000259" key="2">
    <source>
        <dbReference type="Pfam" id="PF03625"/>
    </source>
</evidence>
<evidence type="ECO:0000256" key="1">
    <source>
        <dbReference type="SAM" id="SignalP"/>
    </source>
</evidence>
<feature type="chain" id="PRO_5010437629" description="DUF302 domain-containing protein" evidence="1">
    <location>
        <begin position="21"/>
        <end position="143"/>
    </location>
</feature>